<dbReference type="InterPro" id="IPR057326">
    <property type="entry name" value="KR_dom"/>
</dbReference>
<dbReference type="SUPFAM" id="SSF51735">
    <property type="entry name" value="NAD(P)-binding Rossmann-fold domains"/>
    <property type="match status" value="1"/>
</dbReference>
<comment type="caution">
    <text evidence="3">The sequence shown here is derived from an EMBL/GenBank/DDBJ whole genome shotgun (WGS) entry which is preliminary data.</text>
</comment>
<dbReference type="PRINTS" id="PR00080">
    <property type="entry name" value="SDRFAMILY"/>
</dbReference>
<dbReference type="SMART" id="SM00822">
    <property type="entry name" value="PKS_KR"/>
    <property type="match status" value="1"/>
</dbReference>
<dbReference type="PRINTS" id="PR00081">
    <property type="entry name" value="GDHRDH"/>
</dbReference>
<dbReference type="InterPro" id="IPR002347">
    <property type="entry name" value="SDR_fam"/>
</dbReference>
<dbReference type="EMBL" id="JAUUCC010000002">
    <property type="protein sequence ID" value="MEE2049112.1"/>
    <property type="molecule type" value="Genomic_DNA"/>
</dbReference>
<dbReference type="GO" id="GO:0004316">
    <property type="term" value="F:3-oxoacyl-[acyl-carrier-protein] reductase (NADPH) activity"/>
    <property type="evidence" value="ECO:0007669"/>
    <property type="project" value="UniProtKB-EC"/>
</dbReference>
<organism evidence="3 4">
    <name type="scientific">Nocardiopsis tropica</name>
    <dbReference type="NCBI Taxonomy" id="109330"/>
    <lineage>
        <taxon>Bacteria</taxon>
        <taxon>Bacillati</taxon>
        <taxon>Actinomycetota</taxon>
        <taxon>Actinomycetes</taxon>
        <taxon>Streptosporangiales</taxon>
        <taxon>Nocardiopsidaceae</taxon>
        <taxon>Nocardiopsis</taxon>
    </lineage>
</organism>
<dbReference type="Pfam" id="PF13561">
    <property type="entry name" value="adh_short_C2"/>
    <property type="match status" value="1"/>
</dbReference>
<dbReference type="InterPro" id="IPR036291">
    <property type="entry name" value="NAD(P)-bd_dom_sf"/>
</dbReference>
<dbReference type="NCBIfam" id="NF009468">
    <property type="entry name" value="PRK12826.1-4"/>
    <property type="match status" value="1"/>
</dbReference>
<dbReference type="Gene3D" id="3.40.50.720">
    <property type="entry name" value="NAD(P)-binding Rossmann-like Domain"/>
    <property type="match status" value="1"/>
</dbReference>
<evidence type="ECO:0000259" key="2">
    <source>
        <dbReference type="SMART" id="SM00822"/>
    </source>
</evidence>
<dbReference type="PANTHER" id="PTHR42760">
    <property type="entry name" value="SHORT-CHAIN DEHYDROGENASES/REDUCTASES FAMILY MEMBER"/>
    <property type="match status" value="1"/>
</dbReference>
<dbReference type="NCBIfam" id="NF004202">
    <property type="entry name" value="PRK05653.2-2"/>
    <property type="match status" value="1"/>
</dbReference>
<name>A0ABU7KIK7_9ACTN</name>
<feature type="domain" description="Ketoreductase" evidence="2">
    <location>
        <begin position="3"/>
        <end position="179"/>
    </location>
</feature>
<dbReference type="EC" id="1.1.1.100" evidence="3"/>
<dbReference type="Proteomes" id="UP001348641">
    <property type="component" value="Unassembled WGS sequence"/>
</dbReference>
<protein>
    <submittedName>
        <fullName evidence="3">3-oxoacyl-ACP reductase FabG</fullName>
        <ecNumber evidence="3">1.1.1.100</ecNumber>
    </submittedName>
</protein>
<dbReference type="CDD" id="cd05233">
    <property type="entry name" value="SDR_c"/>
    <property type="match status" value="1"/>
</dbReference>
<comment type="similarity">
    <text evidence="1">Belongs to the short-chain dehydrogenases/reductases (SDR) family.</text>
</comment>
<proteinExistence type="inferred from homology"/>
<dbReference type="PANTHER" id="PTHR42760:SF40">
    <property type="entry name" value="3-OXOACYL-[ACYL-CARRIER-PROTEIN] REDUCTASE, CHLOROPLASTIC"/>
    <property type="match status" value="1"/>
</dbReference>
<evidence type="ECO:0000313" key="3">
    <source>
        <dbReference type="EMBL" id="MEE2049112.1"/>
    </source>
</evidence>
<dbReference type="RefSeq" id="WP_330156414.1">
    <property type="nucleotide sequence ID" value="NZ_BAAAJA010000013.1"/>
</dbReference>
<sequence>MSRTVLVTGGTKGIGLGIAKGFAEAGDRVVIMGRDEARTREAAEGVPGARWVVGDVARAADCARVVEEVVEASGGLDVLCANAGIFPSSPLVSMGEDELDRVLDTNVKGTVLMVQAAVEALTASGRGRVVITSSITGPLTGYAGWSHYGATKAAQLGFMRSAALELAPRGITVNAVLPGNVRTEGLDDMGPDYLERMRAAIPVGRVGEVEDIAAACVFLASAGASFITGQSLVVDGGQVLPEDGQAFGRALGPN</sequence>
<evidence type="ECO:0000256" key="1">
    <source>
        <dbReference type="ARBA" id="ARBA00006484"/>
    </source>
</evidence>
<accession>A0ABU7KIK7</accession>
<reference evidence="3 4" key="1">
    <citation type="submission" date="2023-07" db="EMBL/GenBank/DDBJ databases">
        <authorList>
            <person name="Girao M."/>
            <person name="Carvalho M.F."/>
        </authorList>
    </citation>
    <scope>NUCLEOTIDE SEQUENCE [LARGE SCALE GENOMIC DNA]</scope>
    <source>
        <strain evidence="3 4">66/93</strain>
    </source>
</reference>
<keyword evidence="3" id="KW-0560">Oxidoreductase</keyword>
<evidence type="ECO:0000313" key="4">
    <source>
        <dbReference type="Proteomes" id="UP001348641"/>
    </source>
</evidence>
<gene>
    <name evidence="3" type="primary">fabG</name>
    <name evidence="3" type="ORF">Q8A49_01210</name>
</gene>